<name>F5YNZ8_TREPZ</name>
<dbReference type="EMBL" id="CP001843">
    <property type="protein sequence ID" value="AEF86024.1"/>
    <property type="molecule type" value="Genomic_DNA"/>
</dbReference>
<organism evidence="3 4">
    <name type="scientific">Treponema primitia (strain ATCC BAA-887 / DSM 12427 / ZAS-2)</name>
    <dbReference type="NCBI Taxonomy" id="545694"/>
    <lineage>
        <taxon>Bacteria</taxon>
        <taxon>Pseudomonadati</taxon>
        <taxon>Spirochaetota</taxon>
        <taxon>Spirochaetia</taxon>
        <taxon>Spirochaetales</taxon>
        <taxon>Treponemataceae</taxon>
        <taxon>Treponema</taxon>
    </lineage>
</organism>
<evidence type="ECO:0000256" key="1">
    <source>
        <dbReference type="ARBA" id="ARBA00007430"/>
    </source>
</evidence>
<dbReference type="HOGENOM" id="CLU_684523_0_0_12"/>
<gene>
    <name evidence="3" type="ordered locus">TREPR_0006</name>
</gene>
<dbReference type="PANTHER" id="PTHR43318:SF1">
    <property type="entry name" value="POLYSACCHARIDE BIOSYNTHESIS PROTEIN EPSC-RELATED"/>
    <property type="match status" value="1"/>
</dbReference>
<dbReference type="OrthoDB" id="9803111at2"/>
<keyword evidence="4" id="KW-1185">Reference proteome</keyword>
<dbReference type="Gene3D" id="3.40.50.720">
    <property type="entry name" value="NAD(P)-binding Rossmann-like Domain"/>
    <property type="match status" value="1"/>
</dbReference>
<dbReference type="RefSeq" id="WP_015706444.1">
    <property type="nucleotide sequence ID" value="NC_015578.1"/>
</dbReference>
<dbReference type="PANTHER" id="PTHR43318">
    <property type="entry name" value="UDP-N-ACETYLGLUCOSAMINE 4,6-DEHYDRATASE"/>
    <property type="match status" value="1"/>
</dbReference>
<protein>
    <submittedName>
        <fullName evidence="3">Polysaccharide biosynthesis protein CapD</fullName>
    </submittedName>
</protein>
<dbReference type="SUPFAM" id="SSF51735">
    <property type="entry name" value="NAD(P)-binding Rossmann-fold domains"/>
    <property type="match status" value="1"/>
</dbReference>
<proteinExistence type="inferred from homology"/>
<dbReference type="KEGG" id="tpi:TREPR_0006"/>
<evidence type="ECO:0000313" key="4">
    <source>
        <dbReference type="Proteomes" id="UP000009223"/>
    </source>
</evidence>
<dbReference type="Proteomes" id="UP000009223">
    <property type="component" value="Chromosome"/>
</dbReference>
<dbReference type="AlphaFoldDB" id="F5YNZ8"/>
<comment type="similarity">
    <text evidence="1">Belongs to the polysaccharide synthase family.</text>
</comment>
<feature type="domain" description="Polysaccharide biosynthesis protein CapD-like" evidence="2">
    <location>
        <begin position="36"/>
        <end position="288"/>
    </location>
</feature>
<dbReference type="InterPro" id="IPR051203">
    <property type="entry name" value="Polysaccharide_Synthase-Rel"/>
</dbReference>
<reference evidence="4" key="1">
    <citation type="submission" date="2009-12" db="EMBL/GenBank/DDBJ databases">
        <title>Complete sequence of Treponema primitia strain ZAS-2.</title>
        <authorList>
            <person name="Tetu S.G."/>
            <person name="Matson E."/>
            <person name="Ren Q."/>
            <person name="Seshadri R."/>
            <person name="Elbourne L."/>
            <person name="Hassan K.A."/>
            <person name="Durkin A."/>
            <person name="Radune D."/>
            <person name="Mohamoud Y."/>
            <person name="Shay R."/>
            <person name="Jin S."/>
            <person name="Zhang X."/>
            <person name="Lucey K."/>
            <person name="Ballor N.R."/>
            <person name="Ottesen E."/>
            <person name="Rosenthal R."/>
            <person name="Allen A."/>
            <person name="Leadbetter J.R."/>
            <person name="Paulsen I.T."/>
        </authorList>
    </citation>
    <scope>NUCLEOTIDE SEQUENCE [LARGE SCALE GENOMIC DNA]</scope>
    <source>
        <strain evidence="4">ATCC BAA-887 / DSM 12427 / ZAS-2</strain>
    </source>
</reference>
<evidence type="ECO:0000259" key="2">
    <source>
        <dbReference type="Pfam" id="PF02719"/>
    </source>
</evidence>
<dbReference type="Gene3D" id="3.90.25.40">
    <property type="match status" value="1"/>
</dbReference>
<accession>F5YNZ8</accession>
<dbReference type="CDD" id="cd05237">
    <property type="entry name" value="UDP_invert_4-6DH_SDR_e"/>
    <property type="match status" value="1"/>
</dbReference>
<dbReference type="STRING" id="545694.TREPR_0006"/>
<sequence>MNSMLSLIGRYEPLFVADINVYEKSLKDIISSSRFLVIGGAGSIGSALVQEIFKRNPKLLHVVDINENNMVELVRDIRSSLGYIDGEFSTFIIDCGSDIFDSFINNGPGYDFVFNLSALKHVRSEKDPYTLMRMIDINILNIDKTISQVKAKGAQKYFCVSTDKAANPVNMMGASKRIMEMFLMRHSLELPVSTARFANVAFSDGSLLYGFNRRIEKEQPISAPNDVRRYFVTPQESGELCLMSCLLGENRDIFFPKLDYSINLITFSEIAIRFLEGLGYEPIQCATEEEARKRVIELKKQRKYPVYFFKSDTTGEKDYEEFYTESETIDFDRFKSIGVIKNEALYDDQKMNIFIKNIHFWRNKCTWSRFELINLFNQMIPEFKHQESGKFLDGKM</sequence>
<dbReference type="eggNOG" id="COG1086">
    <property type="taxonomic scope" value="Bacteria"/>
</dbReference>
<reference evidence="3 4" key="2">
    <citation type="journal article" date="2011" name="ISME J.">
        <title>RNA-seq reveals cooperative metabolic interactions between two termite-gut spirochete species in co-culture.</title>
        <authorList>
            <person name="Rosenthal A.Z."/>
            <person name="Matson E.G."/>
            <person name="Eldar A."/>
            <person name="Leadbetter J.R."/>
        </authorList>
    </citation>
    <scope>NUCLEOTIDE SEQUENCE [LARGE SCALE GENOMIC DNA]</scope>
    <source>
        <strain evidence="4">ATCC BAA-887 / DSM 12427 / ZAS-2</strain>
    </source>
</reference>
<dbReference type="Pfam" id="PF02719">
    <property type="entry name" value="Polysacc_synt_2"/>
    <property type="match status" value="1"/>
</dbReference>
<dbReference type="InterPro" id="IPR036291">
    <property type="entry name" value="NAD(P)-bd_dom_sf"/>
</dbReference>
<dbReference type="InterPro" id="IPR003869">
    <property type="entry name" value="Polysac_CapD-like"/>
</dbReference>
<evidence type="ECO:0000313" key="3">
    <source>
        <dbReference type="EMBL" id="AEF86024.1"/>
    </source>
</evidence>